<feature type="transmembrane region" description="Helical" evidence="1">
    <location>
        <begin position="12"/>
        <end position="33"/>
    </location>
</feature>
<keyword evidence="1" id="KW-0472">Membrane</keyword>
<dbReference type="InterPro" id="IPR025363">
    <property type="entry name" value="DUF4267"/>
</dbReference>
<sequence>MLTQFSPLHIPCLLTSLPMFLGGLFHGLTRPRAALLTWGMPPSIASSPSAQTVYYGHSMRTSTLGLLTLIFYTQGNLHAVDTSMAVMGAYCGIADCTILWYWGNRKVIALRLASVLGIAMWGLLGLTARGGGAV</sequence>
<keyword evidence="1" id="KW-0812">Transmembrane</keyword>
<evidence type="ECO:0000256" key="1">
    <source>
        <dbReference type="SAM" id="Phobius"/>
    </source>
</evidence>
<feature type="transmembrane region" description="Helical" evidence="1">
    <location>
        <begin position="108"/>
        <end position="128"/>
    </location>
</feature>
<dbReference type="EMBL" id="PQXL01000720">
    <property type="protein sequence ID" value="THV44128.1"/>
    <property type="molecule type" value="Genomic_DNA"/>
</dbReference>
<evidence type="ECO:0000313" key="2">
    <source>
        <dbReference type="EMBL" id="THV44128.1"/>
    </source>
</evidence>
<name>A0A4S8QHV5_9HELO</name>
<dbReference type="AlphaFoldDB" id="A0A4S8QHV5"/>
<keyword evidence="3" id="KW-1185">Reference proteome</keyword>
<gene>
    <name evidence="2" type="ORF">BGAL_0725g00010</name>
</gene>
<dbReference type="Pfam" id="PF14087">
    <property type="entry name" value="DUF4267"/>
    <property type="match status" value="1"/>
</dbReference>
<keyword evidence="1" id="KW-1133">Transmembrane helix</keyword>
<accession>A0A4S8QHV5</accession>
<reference evidence="2 3" key="1">
    <citation type="submission" date="2017-12" db="EMBL/GenBank/DDBJ databases">
        <title>Comparative genomics of Botrytis spp.</title>
        <authorList>
            <person name="Valero-Jimenez C.A."/>
            <person name="Tapia P."/>
            <person name="Veloso J."/>
            <person name="Silva-Moreno E."/>
            <person name="Staats M."/>
            <person name="Valdes J.H."/>
            <person name="Van Kan J.A.L."/>
        </authorList>
    </citation>
    <scope>NUCLEOTIDE SEQUENCE [LARGE SCALE GENOMIC DNA]</scope>
    <source>
        <strain evidence="2 3">MUCL435</strain>
    </source>
</reference>
<evidence type="ECO:0000313" key="3">
    <source>
        <dbReference type="Proteomes" id="UP000308671"/>
    </source>
</evidence>
<dbReference type="Proteomes" id="UP000308671">
    <property type="component" value="Unassembled WGS sequence"/>
</dbReference>
<comment type="caution">
    <text evidence="2">The sequence shown here is derived from an EMBL/GenBank/DDBJ whole genome shotgun (WGS) entry which is preliminary data.</text>
</comment>
<organism evidence="2 3">
    <name type="scientific">Botrytis galanthina</name>
    <dbReference type="NCBI Taxonomy" id="278940"/>
    <lineage>
        <taxon>Eukaryota</taxon>
        <taxon>Fungi</taxon>
        <taxon>Dikarya</taxon>
        <taxon>Ascomycota</taxon>
        <taxon>Pezizomycotina</taxon>
        <taxon>Leotiomycetes</taxon>
        <taxon>Helotiales</taxon>
        <taxon>Sclerotiniaceae</taxon>
        <taxon>Botrytis</taxon>
    </lineage>
</organism>
<proteinExistence type="predicted"/>
<dbReference type="OrthoDB" id="2989864at2759"/>
<protein>
    <submittedName>
        <fullName evidence="2">Uncharacterized protein</fullName>
    </submittedName>
</protein>
<feature type="transmembrane region" description="Helical" evidence="1">
    <location>
        <begin position="84"/>
        <end position="102"/>
    </location>
</feature>